<protein>
    <submittedName>
        <fullName evidence="1">Uncharacterized protein</fullName>
    </submittedName>
</protein>
<dbReference type="Gene3D" id="3.40.630.10">
    <property type="entry name" value="Zn peptidases"/>
    <property type="match status" value="1"/>
</dbReference>
<sequence length="182" mass="20807">MAKTWREENNILDSKIKKKDDCVEHLKRWIAVKSVTASPELRPECLRMMKILASVLLILFQELKQLDCMVDVVENPNKFEKFIDGKSIELPPIILASYPADPNKKTISESTIQKPLKFINTGVPFSIKPVPSIIAQLPFHLAHQKNSVLICLKLFDVPDVDFFSDTGFSFTFEHDPFTIEHP</sequence>
<dbReference type="EMBL" id="JWZT01002170">
    <property type="protein sequence ID" value="KII70124.1"/>
    <property type="molecule type" value="Genomic_DNA"/>
</dbReference>
<dbReference type="Proteomes" id="UP000031668">
    <property type="component" value="Unassembled WGS sequence"/>
</dbReference>
<dbReference type="AlphaFoldDB" id="A0A0C2IXN6"/>
<name>A0A0C2IXN6_THEKT</name>
<evidence type="ECO:0000313" key="2">
    <source>
        <dbReference type="Proteomes" id="UP000031668"/>
    </source>
</evidence>
<reference evidence="1 2" key="1">
    <citation type="journal article" date="2014" name="Genome Biol. Evol.">
        <title>The genome of the myxosporean Thelohanellus kitauei shows adaptations to nutrient acquisition within its fish host.</title>
        <authorList>
            <person name="Yang Y."/>
            <person name="Xiong J."/>
            <person name="Zhou Z."/>
            <person name="Huo F."/>
            <person name="Miao W."/>
            <person name="Ran C."/>
            <person name="Liu Y."/>
            <person name="Zhang J."/>
            <person name="Feng J."/>
            <person name="Wang M."/>
            <person name="Wang M."/>
            <person name="Wang L."/>
            <person name="Yao B."/>
        </authorList>
    </citation>
    <scope>NUCLEOTIDE SEQUENCE [LARGE SCALE GENOMIC DNA]</scope>
    <source>
        <strain evidence="1">Wuqing</strain>
    </source>
</reference>
<gene>
    <name evidence="1" type="ORF">RF11_14244</name>
</gene>
<comment type="caution">
    <text evidence="1">The sequence shown here is derived from an EMBL/GenBank/DDBJ whole genome shotgun (WGS) entry which is preliminary data.</text>
</comment>
<keyword evidence="2" id="KW-1185">Reference proteome</keyword>
<accession>A0A0C2IXN6</accession>
<dbReference type="OrthoDB" id="7832001at2759"/>
<proteinExistence type="predicted"/>
<organism evidence="1 2">
    <name type="scientific">Thelohanellus kitauei</name>
    <name type="common">Myxosporean</name>
    <dbReference type="NCBI Taxonomy" id="669202"/>
    <lineage>
        <taxon>Eukaryota</taxon>
        <taxon>Metazoa</taxon>
        <taxon>Cnidaria</taxon>
        <taxon>Myxozoa</taxon>
        <taxon>Myxosporea</taxon>
        <taxon>Bivalvulida</taxon>
        <taxon>Platysporina</taxon>
        <taxon>Myxobolidae</taxon>
        <taxon>Thelohanellus</taxon>
    </lineage>
</organism>
<evidence type="ECO:0000313" key="1">
    <source>
        <dbReference type="EMBL" id="KII70124.1"/>
    </source>
</evidence>